<evidence type="ECO:0000256" key="2">
    <source>
        <dbReference type="SAM" id="SignalP"/>
    </source>
</evidence>
<feature type="signal peptide" evidence="2">
    <location>
        <begin position="1"/>
        <end position="25"/>
    </location>
</feature>
<evidence type="ECO:0000256" key="1">
    <source>
        <dbReference type="SAM" id="MobiDB-lite"/>
    </source>
</evidence>
<dbReference type="EMBL" id="OZ034831">
    <property type="protein sequence ID" value="CAL1688129.1"/>
    <property type="molecule type" value="Genomic_DNA"/>
</dbReference>
<keyword evidence="2" id="KW-0732">Signal</keyword>
<accession>A0AAV2P964</accession>
<feature type="chain" id="PRO_5043449807" evidence="2">
    <location>
        <begin position="26"/>
        <end position="651"/>
    </location>
</feature>
<gene>
    <name evidence="3" type="ORF">LPLAT_LOCUS13256</name>
</gene>
<sequence length="651" mass="75838">MSRRIFHRYLLFYLSVSAILVCGSSRRVPRGASCPSCSQDCPEALTVQLPWYPDQESNLQPRVLRDFPVNSLRNSLHSSLIQEGTSQDTTRNDNILPSKNSASFGNYKSFSPQEPASGNLFFKNFLNKFPKFLDRREMFSRDKSTGRYPLVLPSKQNFRSEDVFRNPRNKYSSSSLEDKNFQNNIKDKEDPTSKMLVVYRADRGTEPLDSRNVSPSNVILPQRFIPKVENAFRFRRDPVPRIFDAKRNTIRKSPSPVNQQYSLTYPRKGYNSADFDLPEIKRDPYVHPFGDVNIWKPTKNDEFFDNSDDIKDPSQSSNLEQLKQSENDFLEMYPAKEQEIITEDNNKQISKSYMLPQNLDTWELMDDGESLDDDYAAYKDSQESAKINRLQEAGNNWLQVFPAMGKNIEHFEGEKGKDKEFAEQENMNQEFFEGETVQDAIETEQNRYNPYALQQNMNIWPTIQDEELFDNLDFTRKNSQKIDQLEMYSEENNDKYFQNEGHKDIILDSKTQTNNDRAPVINAYNAYILPRHLNILNDAKYPIDFSEIQKIPEAKNNILRTNPIEEKNERFFEDEDIIQNDARIQDLILSKDIFDMDEYSSHVFDKKNIRDNTQALTRLDPDLLDDVEDLPLEPTESTSIESLAEVSTSEQ</sequence>
<dbReference type="Proteomes" id="UP001497644">
    <property type="component" value="Chromosome 8"/>
</dbReference>
<feature type="region of interest" description="Disordered" evidence="1">
    <location>
        <begin position="627"/>
        <end position="651"/>
    </location>
</feature>
<organism evidence="3 4">
    <name type="scientific">Lasius platythorax</name>
    <dbReference type="NCBI Taxonomy" id="488582"/>
    <lineage>
        <taxon>Eukaryota</taxon>
        <taxon>Metazoa</taxon>
        <taxon>Ecdysozoa</taxon>
        <taxon>Arthropoda</taxon>
        <taxon>Hexapoda</taxon>
        <taxon>Insecta</taxon>
        <taxon>Pterygota</taxon>
        <taxon>Neoptera</taxon>
        <taxon>Endopterygota</taxon>
        <taxon>Hymenoptera</taxon>
        <taxon>Apocrita</taxon>
        <taxon>Aculeata</taxon>
        <taxon>Formicoidea</taxon>
        <taxon>Formicidae</taxon>
        <taxon>Formicinae</taxon>
        <taxon>Lasius</taxon>
        <taxon>Lasius</taxon>
    </lineage>
</organism>
<keyword evidence="4" id="KW-1185">Reference proteome</keyword>
<evidence type="ECO:0000313" key="3">
    <source>
        <dbReference type="EMBL" id="CAL1688129.1"/>
    </source>
</evidence>
<name>A0AAV2P964_9HYME</name>
<protein>
    <submittedName>
        <fullName evidence="3">Uncharacterized protein</fullName>
    </submittedName>
</protein>
<evidence type="ECO:0000313" key="4">
    <source>
        <dbReference type="Proteomes" id="UP001497644"/>
    </source>
</evidence>
<dbReference type="AlphaFoldDB" id="A0AAV2P964"/>
<proteinExistence type="predicted"/>
<feature type="compositionally biased region" description="Polar residues" evidence="1">
    <location>
        <begin position="637"/>
        <end position="651"/>
    </location>
</feature>
<reference evidence="3" key="1">
    <citation type="submission" date="2024-04" db="EMBL/GenBank/DDBJ databases">
        <authorList>
            <consortium name="Molecular Ecology Group"/>
        </authorList>
    </citation>
    <scope>NUCLEOTIDE SEQUENCE</scope>
</reference>